<dbReference type="Proteomes" id="UP000245626">
    <property type="component" value="Unassembled WGS sequence"/>
</dbReference>
<evidence type="ECO:0000313" key="1">
    <source>
        <dbReference type="EMBL" id="PWN53727.1"/>
    </source>
</evidence>
<dbReference type="EMBL" id="KZ819712">
    <property type="protein sequence ID" value="PWN53727.1"/>
    <property type="molecule type" value="Genomic_DNA"/>
</dbReference>
<reference evidence="1 2" key="1">
    <citation type="journal article" date="2018" name="Mol. Biol. Evol.">
        <title>Broad Genomic Sampling Reveals a Smut Pathogenic Ancestry of the Fungal Clade Ustilaginomycotina.</title>
        <authorList>
            <person name="Kijpornyongpan T."/>
            <person name="Mondo S.J."/>
            <person name="Barry K."/>
            <person name="Sandor L."/>
            <person name="Lee J."/>
            <person name="Lipzen A."/>
            <person name="Pangilinan J."/>
            <person name="LaButti K."/>
            <person name="Hainaut M."/>
            <person name="Henrissat B."/>
            <person name="Grigoriev I.V."/>
            <person name="Spatafora J.W."/>
            <person name="Aime M.C."/>
        </authorList>
    </citation>
    <scope>NUCLEOTIDE SEQUENCE [LARGE SCALE GENOMIC DNA]</scope>
    <source>
        <strain evidence="1 2">SA 807</strain>
    </source>
</reference>
<organism evidence="1 2">
    <name type="scientific">Violaceomyces palustris</name>
    <dbReference type="NCBI Taxonomy" id="1673888"/>
    <lineage>
        <taxon>Eukaryota</taxon>
        <taxon>Fungi</taxon>
        <taxon>Dikarya</taxon>
        <taxon>Basidiomycota</taxon>
        <taxon>Ustilaginomycotina</taxon>
        <taxon>Ustilaginomycetes</taxon>
        <taxon>Violaceomycetales</taxon>
        <taxon>Violaceomycetaceae</taxon>
        <taxon>Violaceomyces</taxon>
    </lineage>
</organism>
<name>A0ACD0P6V8_9BASI</name>
<protein>
    <submittedName>
        <fullName evidence="1">Tryptophan synthase beta subunit-like PLP-dependent enzyme</fullName>
    </submittedName>
</protein>
<accession>A0ACD0P6V8</accession>
<sequence length="537" mass="58503">MTRYCPSDNMVFSGPTSLVDYFNPDKNPPLPLVELPPSLNPFVEDGVRIYAKMLTALPATNVKCLPALNLLEKGGVISLDGSTVAGNPQPIHQVTESSSGSTVTSMAMIARQHGVRSVKAWMSNKVSPTKARLMRFFGLELSLFGGPSQSSPQDPMGGISKAAADGRKQGVFNPNQYENLANPESHERWTAKQLLQQLPGIDIFCAGMGTGGTITGTGKGLKSERPGMHVIGVCVARGDKVPGPRPRELLEPVDFEWKSVVDSVEDVSSLDSYRLSMEMCRWGIVSGPSSGFSLQGLFQVLERRKREGTLDELRGSKGKPIEAVFLCCDLPFQYLDEYFDKLPESSFPPIHNENLFNVDQYGYSTTWILDPSSARTMMVYPRNPAFGLSAPECDISRRPLIFDLRSRTEFAEAHLAHACSTPLSSLQKDDPSPYEDAVLLATQWTELKARFLPEAGPVKHTCSDTGPLVETLPVAEMVSCLRQSGREALVIDYDGETAKVAVSVLRKAGVKAFSVRGGMKAMKMEGAPLEHGSAVQI</sequence>
<proteinExistence type="predicted"/>
<gene>
    <name evidence="1" type="ORF">IE53DRAFT_117815</name>
</gene>
<evidence type="ECO:0000313" key="2">
    <source>
        <dbReference type="Proteomes" id="UP000245626"/>
    </source>
</evidence>
<keyword evidence="2" id="KW-1185">Reference proteome</keyword>